<dbReference type="AlphaFoldDB" id="S8CAL6"/>
<dbReference type="HOGENOM" id="CLU_1943099_0_0_1"/>
<organism evidence="3 4">
    <name type="scientific">Dactylellina haptotyla (strain CBS 200.50)</name>
    <name type="common">Nematode-trapping fungus</name>
    <name type="synonym">Monacrosporium haptotylum</name>
    <dbReference type="NCBI Taxonomy" id="1284197"/>
    <lineage>
        <taxon>Eukaryota</taxon>
        <taxon>Fungi</taxon>
        <taxon>Dikarya</taxon>
        <taxon>Ascomycota</taxon>
        <taxon>Pezizomycotina</taxon>
        <taxon>Orbiliomycetes</taxon>
        <taxon>Orbiliales</taxon>
        <taxon>Orbiliaceae</taxon>
        <taxon>Dactylellina</taxon>
    </lineage>
</organism>
<evidence type="ECO:0000313" key="4">
    <source>
        <dbReference type="Proteomes" id="UP000015100"/>
    </source>
</evidence>
<sequence length="130" mass="14074">MKVSYIISILAVASTSVLAAPADTPGNQAALSTNKATPPVANNQATPATKPPKDGAAIKAEFMKDDTRKLPPQQLQFFNGLGPEVWDQLAALRVKEKAIKYQRKNAWDALYKGSIPDWNNLSTAKPLKTK</sequence>
<feature type="compositionally biased region" description="Polar residues" evidence="1">
    <location>
        <begin position="25"/>
        <end position="47"/>
    </location>
</feature>
<dbReference type="OrthoDB" id="5493921at2759"/>
<evidence type="ECO:0008006" key="5">
    <source>
        <dbReference type="Google" id="ProtNLM"/>
    </source>
</evidence>
<accession>S8CAL6</accession>
<feature type="chain" id="PRO_5004549014" description="ASX DEUBAD domain-containing protein" evidence="2">
    <location>
        <begin position="20"/>
        <end position="130"/>
    </location>
</feature>
<dbReference type="Proteomes" id="UP000015100">
    <property type="component" value="Unassembled WGS sequence"/>
</dbReference>
<gene>
    <name evidence="3" type="ORF">H072_1239</name>
</gene>
<comment type="caution">
    <text evidence="3">The sequence shown here is derived from an EMBL/GenBank/DDBJ whole genome shotgun (WGS) entry which is preliminary data.</text>
</comment>
<feature type="non-terminal residue" evidence="3">
    <location>
        <position position="130"/>
    </location>
</feature>
<keyword evidence="4" id="KW-1185">Reference proteome</keyword>
<name>S8CAL6_DACHA</name>
<protein>
    <recommendedName>
        <fullName evidence="5">ASX DEUBAD domain-containing protein</fullName>
    </recommendedName>
</protein>
<reference evidence="3 4" key="1">
    <citation type="journal article" date="2013" name="PLoS Genet.">
        <title>Genomic mechanisms accounting for the adaptation to parasitism in nematode-trapping fungi.</title>
        <authorList>
            <person name="Meerupati T."/>
            <person name="Andersson K.M."/>
            <person name="Friman E."/>
            <person name="Kumar D."/>
            <person name="Tunlid A."/>
            <person name="Ahren D."/>
        </authorList>
    </citation>
    <scope>NUCLEOTIDE SEQUENCE [LARGE SCALE GENOMIC DNA]</scope>
    <source>
        <strain evidence="3 4">CBS 200.50</strain>
    </source>
</reference>
<evidence type="ECO:0000256" key="2">
    <source>
        <dbReference type="SAM" id="SignalP"/>
    </source>
</evidence>
<keyword evidence="2" id="KW-0732">Signal</keyword>
<feature type="region of interest" description="Disordered" evidence="1">
    <location>
        <begin position="23"/>
        <end position="54"/>
    </location>
</feature>
<dbReference type="EMBL" id="AQGS01000034">
    <property type="protein sequence ID" value="EPS44767.1"/>
    <property type="molecule type" value="Genomic_DNA"/>
</dbReference>
<feature type="signal peptide" evidence="2">
    <location>
        <begin position="1"/>
        <end position="19"/>
    </location>
</feature>
<evidence type="ECO:0000256" key="1">
    <source>
        <dbReference type="SAM" id="MobiDB-lite"/>
    </source>
</evidence>
<evidence type="ECO:0000313" key="3">
    <source>
        <dbReference type="EMBL" id="EPS44767.1"/>
    </source>
</evidence>
<proteinExistence type="predicted"/>
<reference evidence="4" key="2">
    <citation type="submission" date="2013-04" db="EMBL/GenBank/DDBJ databases">
        <title>Genomic mechanisms accounting for the adaptation to parasitism in nematode-trapping fungi.</title>
        <authorList>
            <person name="Ahren D.G."/>
        </authorList>
    </citation>
    <scope>NUCLEOTIDE SEQUENCE [LARGE SCALE GENOMIC DNA]</scope>
    <source>
        <strain evidence="4">CBS 200.50</strain>
    </source>
</reference>